<dbReference type="RefSeq" id="WP_161040961.1">
    <property type="nucleotide sequence ID" value="NZ_WWCM01000020.1"/>
</dbReference>
<accession>A0ABW9VSB1</accession>
<dbReference type="InterPro" id="IPR016181">
    <property type="entry name" value="Acyl_CoA_acyltransferase"/>
</dbReference>
<reference evidence="1 2" key="1">
    <citation type="submission" date="2019-12" db="EMBL/GenBank/DDBJ databases">
        <title>Novel species isolated from a subtropical stream in China.</title>
        <authorList>
            <person name="Lu H."/>
        </authorList>
    </citation>
    <scope>NUCLEOTIDE SEQUENCE [LARGE SCALE GENOMIC DNA]</scope>
    <source>
        <strain evidence="1 2">CY13W</strain>
    </source>
</reference>
<evidence type="ECO:0000313" key="2">
    <source>
        <dbReference type="Proteomes" id="UP000478090"/>
    </source>
</evidence>
<comment type="caution">
    <text evidence="1">The sequence shown here is derived from an EMBL/GenBank/DDBJ whole genome shotgun (WGS) entry which is preliminary data.</text>
</comment>
<dbReference type="SUPFAM" id="SSF55729">
    <property type="entry name" value="Acyl-CoA N-acyltransferases (Nat)"/>
    <property type="match status" value="1"/>
</dbReference>
<gene>
    <name evidence="1" type="ORF">GTP27_20505</name>
</gene>
<name>A0ABW9VSB1_9BURK</name>
<protein>
    <recommendedName>
        <fullName evidence="3">BioF2-like acetyltransferase domain-containing protein</fullName>
    </recommendedName>
</protein>
<evidence type="ECO:0000313" key="1">
    <source>
        <dbReference type="EMBL" id="MYM41693.1"/>
    </source>
</evidence>
<keyword evidence="2" id="KW-1185">Reference proteome</keyword>
<sequence length="268" mass="30540">MVKYRKHGLRMAELWLDSPIVRPKKCDVLTLQQYSQLPAGAISKPFSTLTINLLLSEEQLLEGLDRDTKYEVRRAASKDMVECIVETESSEEVCRAFHSFYEQFAIAKGLDRLPIEPLLARSRCGTLRFSRALLDGSTLVWHVYVMGPTTACLLHSASLFRQLDDSKSRATIGRANRLLHWRDMLAFKAEGKSIYDFGGWYAGQDNPDLLRINRFKEGFGGQRTDQVNAALALSWRGWIYLKLRQHFSAQQRRAFRAKILALVGARSA</sequence>
<dbReference type="EMBL" id="WWCM01000020">
    <property type="protein sequence ID" value="MYM41693.1"/>
    <property type="molecule type" value="Genomic_DNA"/>
</dbReference>
<dbReference type="Gene3D" id="3.40.630.30">
    <property type="match status" value="1"/>
</dbReference>
<evidence type="ECO:0008006" key="3">
    <source>
        <dbReference type="Google" id="ProtNLM"/>
    </source>
</evidence>
<proteinExistence type="predicted"/>
<organism evidence="1 2">
    <name type="scientific">Duganella qianjiadongensis</name>
    <dbReference type="NCBI Taxonomy" id="2692176"/>
    <lineage>
        <taxon>Bacteria</taxon>
        <taxon>Pseudomonadati</taxon>
        <taxon>Pseudomonadota</taxon>
        <taxon>Betaproteobacteria</taxon>
        <taxon>Burkholderiales</taxon>
        <taxon>Oxalobacteraceae</taxon>
        <taxon>Telluria group</taxon>
        <taxon>Duganella</taxon>
    </lineage>
</organism>
<dbReference type="Proteomes" id="UP000478090">
    <property type="component" value="Unassembled WGS sequence"/>
</dbReference>